<sequence>MQGEISYDGCDPGYGERAMFLHKPYPDRKAVNFSGTSNGVFRPFANEVNGAVCYAGGVSGSVYMISWSRSS</sequence>
<reference evidence="1 2" key="1">
    <citation type="submission" date="2019-07" db="EMBL/GenBank/DDBJ databases">
        <title>Ln-dependent methylotrophs.</title>
        <authorList>
            <person name="Tani A."/>
        </authorList>
    </citation>
    <scope>NUCLEOTIDE SEQUENCE [LARGE SCALE GENOMIC DNA]</scope>
    <source>
        <strain evidence="1 2">SM12</strain>
    </source>
</reference>
<evidence type="ECO:0000313" key="1">
    <source>
        <dbReference type="EMBL" id="TRL43231.1"/>
    </source>
</evidence>
<dbReference type="Proteomes" id="UP000316801">
    <property type="component" value="Unassembled WGS sequence"/>
</dbReference>
<name>A0A549TIL5_9HYPH</name>
<evidence type="ECO:0000313" key="2">
    <source>
        <dbReference type="Proteomes" id="UP000316801"/>
    </source>
</evidence>
<protein>
    <submittedName>
        <fullName evidence="1">Uncharacterized protein</fullName>
    </submittedName>
</protein>
<gene>
    <name evidence="1" type="ORF">FNA46_00425</name>
</gene>
<dbReference type="EMBL" id="VJMG01000002">
    <property type="protein sequence ID" value="TRL43231.1"/>
    <property type="molecule type" value="Genomic_DNA"/>
</dbReference>
<organism evidence="1 2">
    <name type="scientific">Rhizobium straminoryzae</name>
    <dbReference type="NCBI Taxonomy" id="1387186"/>
    <lineage>
        <taxon>Bacteria</taxon>
        <taxon>Pseudomonadati</taxon>
        <taxon>Pseudomonadota</taxon>
        <taxon>Alphaproteobacteria</taxon>
        <taxon>Hyphomicrobiales</taxon>
        <taxon>Rhizobiaceae</taxon>
        <taxon>Rhizobium/Agrobacterium group</taxon>
        <taxon>Rhizobium</taxon>
    </lineage>
</organism>
<dbReference type="AlphaFoldDB" id="A0A549TIL5"/>
<keyword evidence="2" id="KW-1185">Reference proteome</keyword>
<accession>A0A549TIL5</accession>
<proteinExistence type="predicted"/>
<comment type="caution">
    <text evidence="1">The sequence shown here is derived from an EMBL/GenBank/DDBJ whole genome shotgun (WGS) entry which is preliminary data.</text>
</comment>
<dbReference type="RefSeq" id="WP_142880365.1">
    <property type="nucleotide sequence ID" value="NZ_VJMG01000002.1"/>
</dbReference>